<dbReference type="PROSITE" id="PS51257">
    <property type="entry name" value="PROKAR_LIPOPROTEIN"/>
    <property type="match status" value="1"/>
</dbReference>
<dbReference type="EMBL" id="NBCO01000050">
    <property type="protein sequence ID" value="ORC84066.1"/>
    <property type="molecule type" value="Genomic_DNA"/>
</dbReference>
<dbReference type="Proteomes" id="UP000192257">
    <property type="component" value="Unassembled WGS sequence"/>
</dbReference>
<evidence type="ECO:0008006" key="5">
    <source>
        <dbReference type="Google" id="ProtNLM"/>
    </source>
</evidence>
<comment type="caution">
    <text evidence="3">The sequence shown here is derived from an EMBL/GenBank/DDBJ whole genome shotgun (WGS) entry which is preliminary data.</text>
</comment>
<feature type="compositionally biased region" description="Polar residues" evidence="1">
    <location>
        <begin position="251"/>
        <end position="260"/>
    </location>
</feature>
<evidence type="ECO:0000313" key="4">
    <source>
        <dbReference type="Proteomes" id="UP000192257"/>
    </source>
</evidence>
<proteinExistence type="predicted"/>
<dbReference type="VEuPathDB" id="TriTrypDB:TM35_000501200"/>
<dbReference type="AlphaFoldDB" id="A0A1X0NHA9"/>
<keyword evidence="4" id="KW-1185">Reference proteome</keyword>
<gene>
    <name evidence="3" type="ORF">TM35_000501200</name>
</gene>
<sequence length="312" mass="31615">MILLRRLLYIMVVVLSVACVVAGEAQQTGELAELARGDSHPSLGAGVIPGDDGAGCKTESTGSECSRIGSKGAVPRAECMESPDKGGCTRTYLKTKGNCGDGGKPPCPPEAPQEVGSGEEENDRHTDSEHSAPIASVVPADAGDSVSNGAHEDKPEAGPDGAQGEQSPQNSQPGKETDALSSPAPAPADESPAVPESGPGRESGDKSSTDESAAEVEGTEPHPSSNNSTQENTGDNNANAGNDTKPAEGGTPSNQDDNGNTDTTTTTTTTTLPPEPTNNKKGDADSSSSISSSVWVRVPLLIVVTLACILVC</sequence>
<name>A0A1X0NHA9_9TRYP</name>
<protein>
    <recommendedName>
        <fullName evidence="5">Mucin-associated surface protein (MASP)</fullName>
    </recommendedName>
</protein>
<feature type="compositionally biased region" description="Low complexity" evidence="1">
    <location>
        <begin position="179"/>
        <end position="197"/>
    </location>
</feature>
<feature type="compositionally biased region" description="Low complexity" evidence="1">
    <location>
        <begin position="261"/>
        <end position="271"/>
    </location>
</feature>
<dbReference type="GeneID" id="39990347"/>
<accession>A0A1X0NHA9</accession>
<organism evidence="3 4">
    <name type="scientific">Trypanosoma theileri</name>
    <dbReference type="NCBI Taxonomy" id="67003"/>
    <lineage>
        <taxon>Eukaryota</taxon>
        <taxon>Discoba</taxon>
        <taxon>Euglenozoa</taxon>
        <taxon>Kinetoplastea</taxon>
        <taxon>Metakinetoplastina</taxon>
        <taxon>Trypanosomatida</taxon>
        <taxon>Trypanosomatidae</taxon>
        <taxon>Trypanosoma</taxon>
    </lineage>
</organism>
<feature type="compositionally biased region" description="Polar residues" evidence="1">
    <location>
        <begin position="222"/>
        <end position="231"/>
    </location>
</feature>
<reference evidence="3 4" key="1">
    <citation type="submission" date="2017-03" db="EMBL/GenBank/DDBJ databases">
        <title>An alternative strategy for trypanosome survival in the mammalian bloodstream revealed through genome and transcriptome analysis of the ubiquitous bovine parasite Trypanosoma (Megatrypanum) theileri.</title>
        <authorList>
            <person name="Kelly S."/>
            <person name="Ivens A."/>
            <person name="Mott A."/>
            <person name="O'Neill E."/>
            <person name="Emms D."/>
            <person name="Macleod O."/>
            <person name="Voorheis P."/>
            <person name="Matthews J."/>
            <person name="Matthews K."/>
            <person name="Carrington M."/>
        </authorList>
    </citation>
    <scope>NUCLEOTIDE SEQUENCE [LARGE SCALE GENOMIC DNA]</scope>
    <source>
        <strain evidence="3">Edinburgh</strain>
    </source>
</reference>
<feature type="compositionally biased region" description="Polar residues" evidence="1">
    <location>
        <begin position="164"/>
        <end position="174"/>
    </location>
</feature>
<keyword evidence="2" id="KW-0732">Signal</keyword>
<dbReference type="RefSeq" id="XP_028878132.1">
    <property type="nucleotide sequence ID" value="XM_029030567.1"/>
</dbReference>
<feature type="compositionally biased region" description="Low complexity" evidence="1">
    <location>
        <begin position="232"/>
        <end position="244"/>
    </location>
</feature>
<evidence type="ECO:0000313" key="3">
    <source>
        <dbReference type="EMBL" id="ORC84066.1"/>
    </source>
</evidence>
<feature type="signal peptide" evidence="2">
    <location>
        <begin position="1"/>
        <end position="22"/>
    </location>
</feature>
<feature type="region of interest" description="Disordered" evidence="1">
    <location>
        <begin position="97"/>
        <end position="291"/>
    </location>
</feature>
<feature type="chain" id="PRO_5013185191" description="Mucin-associated surface protein (MASP)" evidence="2">
    <location>
        <begin position="23"/>
        <end position="312"/>
    </location>
</feature>
<evidence type="ECO:0000256" key="1">
    <source>
        <dbReference type="SAM" id="MobiDB-lite"/>
    </source>
</evidence>
<evidence type="ECO:0000256" key="2">
    <source>
        <dbReference type="SAM" id="SignalP"/>
    </source>
</evidence>